<dbReference type="EMBL" id="CAADEX010000143">
    <property type="protein sequence ID" value="VFJ64963.1"/>
    <property type="molecule type" value="Genomic_DNA"/>
</dbReference>
<evidence type="ECO:0000259" key="1">
    <source>
        <dbReference type="Pfam" id="PF06722"/>
    </source>
</evidence>
<dbReference type="AlphaFoldDB" id="A0A450TDF4"/>
<reference evidence="2" key="1">
    <citation type="submission" date="2019-02" db="EMBL/GenBank/DDBJ databases">
        <authorList>
            <person name="Gruber-Vodicka R. H."/>
            <person name="Seah K. B. B."/>
        </authorList>
    </citation>
    <scope>NUCLEOTIDE SEQUENCE</scope>
    <source>
        <strain evidence="2">BECK_DK47</strain>
    </source>
</reference>
<keyword evidence="2" id="KW-0808">Transferase</keyword>
<feature type="domain" description="Erythromycin biosynthesis protein CIII-like C-terminal" evidence="1">
    <location>
        <begin position="243"/>
        <end position="373"/>
    </location>
</feature>
<dbReference type="InterPro" id="IPR010610">
    <property type="entry name" value="EryCIII-like_C"/>
</dbReference>
<protein>
    <submittedName>
        <fullName evidence="2">UDP:flavonoid glycosyltransferase YjiC, YdhE family</fullName>
    </submittedName>
</protein>
<gene>
    <name evidence="2" type="ORF">BECKDK2373B_GA0170837_11433</name>
</gene>
<proteinExistence type="predicted"/>
<name>A0A450TDF4_9GAMM</name>
<dbReference type="GO" id="GO:0016757">
    <property type="term" value="F:glycosyltransferase activity"/>
    <property type="evidence" value="ECO:0007669"/>
    <property type="project" value="UniProtKB-ARBA"/>
</dbReference>
<evidence type="ECO:0000313" key="2">
    <source>
        <dbReference type="EMBL" id="VFJ64963.1"/>
    </source>
</evidence>
<dbReference type="SUPFAM" id="SSF53756">
    <property type="entry name" value="UDP-Glycosyltransferase/glycogen phosphorylase"/>
    <property type="match status" value="1"/>
</dbReference>
<sequence>MKRTVLFAWELGSGGGHVGNLVPVARELATCGYQPVFAVRDVTGYYPSLESTGFPVLQAPQWPFRAPPMWRASCYADILAVHGYRDAEGLSRLIRAWEALFQLIRPALIVADHSPTVCLAAAGSIPLVLLGNGFTLPPVHLPVFPRLRPRVRETLSQEHILKVIRKAQAIRHRASPETLPALFEPAKRFVLSLPELDPYRAFRREPVLFPFDAATAPQPLPAFPSLYAYCSDEHPELAAIAHALAGLDARVSVHFRERRKVFGRFLAGLGVNVYWDPPPYGEVLSSARIVLSQAGQATAHAALITGRPQALSPIHLEAELTTQALVSLGVGIRLPKPIRVRRLRKTLQRAMKDEGMEERAVALAGAIAARPRTDTLSGVVSLCGELAV</sequence>
<dbReference type="Pfam" id="PF06722">
    <property type="entry name" value="EryCIII-like_C"/>
    <property type="match status" value="1"/>
</dbReference>
<dbReference type="Gene3D" id="3.40.50.2000">
    <property type="entry name" value="Glycogen Phosphorylase B"/>
    <property type="match status" value="2"/>
</dbReference>
<accession>A0A450TDF4</accession>
<organism evidence="2">
    <name type="scientific">Candidatus Kentrum sp. DK</name>
    <dbReference type="NCBI Taxonomy" id="2126562"/>
    <lineage>
        <taxon>Bacteria</taxon>
        <taxon>Pseudomonadati</taxon>
        <taxon>Pseudomonadota</taxon>
        <taxon>Gammaproteobacteria</taxon>
        <taxon>Candidatus Kentrum</taxon>
    </lineage>
</organism>